<dbReference type="Proteomes" id="UP000265080">
    <property type="component" value="Chromosome 6"/>
</dbReference>
<dbReference type="GeneTree" id="ENSGT00950000182812"/>
<evidence type="ECO:0008006" key="3">
    <source>
        <dbReference type="Google" id="ProtNLM"/>
    </source>
</evidence>
<sequence>MVAAGKVKRKLCDEHRTFQQSWEEEFAFVEVNNKPVCLLCQKQFIPKRTNLQAPPRQLQNMQSHWKSLWSTNCFEIHKESYFLDCSESLFTKFKNKTEISRQISKLQLSDSTLSRHVENILDDLFIKLIDDLKKTQNFNLAIDESTDVSDTVQLMIWARFFNGDTFMEEMLALLPLTGQTRGEDICLVLTDFFQGPGREIDLGKLVSITTDGAPSMKRRRISRLFAYHCILHQEQLCCKLKGGELKTTMGKVVKVVNYIRGDALKHRQFRTLVEEYNTQYEDLMLHAAVRWMSRGIVLEKLVDLLMVIRSLHIESMPISFLVDTTKHLNSLNLKLQGNNKLLPALVNDVSAFMEKLCLYQDHGDNDFTHFPNLRSQVSQLHSVSFEPAVCVQYLDELASEFSSRFNDLWAIMPMIKMVENPYNADVRDVSQHCEMFGVSKENFEEELIELRNNQALKQKHLDESMVIFWMQSVPTAYSTIILCAKKILTCFGSTYVCESGFSTMGVIKSKQHNSLSDQHL</sequence>
<keyword evidence="2" id="KW-1185">Reference proteome</keyword>
<organism evidence="1 2">
    <name type="scientific">Amphiprion percula</name>
    <name type="common">Orange clownfish</name>
    <name type="synonym">Lutjanus percula</name>
    <dbReference type="NCBI Taxonomy" id="161767"/>
    <lineage>
        <taxon>Eukaryota</taxon>
        <taxon>Metazoa</taxon>
        <taxon>Chordata</taxon>
        <taxon>Craniata</taxon>
        <taxon>Vertebrata</taxon>
        <taxon>Euteleostomi</taxon>
        <taxon>Actinopterygii</taxon>
        <taxon>Neopterygii</taxon>
        <taxon>Teleostei</taxon>
        <taxon>Neoteleostei</taxon>
        <taxon>Acanthomorphata</taxon>
        <taxon>Ovalentaria</taxon>
        <taxon>Pomacentridae</taxon>
        <taxon>Amphiprion</taxon>
    </lineage>
</organism>
<dbReference type="PANTHER" id="PTHR45913:SF21">
    <property type="entry name" value="DUF4371 DOMAIN-CONTAINING PROTEIN"/>
    <property type="match status" value="1"/>
</dbReference>
<dbReference type="Ensembl" id="ENSAPET00000032919.1">
    <property type="protein sequence ID" value="ENSAPEP00000032068.1"/>
    <property type="gene ID" value="ENSAPEG00000022719.1"/>
</dbReference>
<reference evidence="1" key="2">
    <citation type="submission" date="2025-08" db="UniProtKB">
        <authorList>
            <consortium name="Ensembl"/>
        </authorList>
    </citation>
    <scope>IDENTIFICATION</scope>
</reference>
<name>A0A3P8U9H4_AMPPE</name>
<reference evidence="1" key="3">
    <citation type="submission" date="2025-09" db="UniProtKB">
        <authorList>
            <consortium name="Ensembl"/>
        </authorList>
    </citation>
    <scope>IDENTIFICATION</scope>
</reference>
<dbReference type="SUPFAM" id="SSF53098">
    <property type="entry name" value="Ribonuclease H-like"/>
    <property type="match status" value="1"/>
</dbReference>
<dbReference type="PANTHER" id="PTHR45913">
    <property type="entry name" value="EPM2A-INTERACTING PROTEIN 1"/>
    <property type="match status" value="1"/>
</dbReference>
<dbReference type="AlphaFoldDB" id="A0A3P8U9H4"/>
<proteinExistence type="predicted"/>
<evidence type="ECO:0000313" key="2">
    <source>
        <dbReference type="Proteomes" id="UP000265080"/>
    </source>
</evidence>
<dbReference type="InterPro" id="IPR012337">
    <property type="entry name" value="RNaseH-like_sf"/>
</dbReference>
<reference evidence="1 2" key="1">
    <citation type="submission" date="2018-03" db="EMBL/GenBank/DDBJ databases">
        <title>Finding Nemo's genes: A chromosome-scale reference assembly of the genome of the orange clownfish Amphiprion percula.</title>
        <authorList>
            <person name="Lehmann R."/>
        </authorList>
    </citation>
    <scope>NUCLEOTIDE SEQUENCE</scope>
</reference>
<accession>A0A3P8U9H4</accession>
<protein>
    <recommendedName>
        <fullName evidence="3">HAT C-terminal dimerisation domain-containing protein</fullName>
    </recommendedName>
</protein>
<evidence type="ECO:0000313" key="1">
    <source>
        <dbReference type="Ensembl" id="ENSAPEP00000032068.1"/>
    </source>
</evidence>